<dbReference type="Proteomes" id="UP001195914">
    <property type="component" value="Unassembled WGS sequence"/>
</dbReference>
<dbReference type="GO" id="GO:0005789">
    <property type="term" value="C:endoplasmic reticulum membrane"/>
    <property type="evidence" value="ECO:0007669"/>
    <property type="project" value="UniProtKB-SubCell"/>
</dbReference>
<organism evidence="8 9">
    <name type="scientific">Babesia divergens</name>
    <dbReference type="NCBI Taxonomy" id="32595"/>
    <lineage>
        <taxon>Eukaryota</taxon>
        <taxon>Sar</taxon>
        <taxon>Alveolata</taxon>
        <taxon>Apicomplexa</taxon>
        <taxon>Aconoidasida</taxon>
        <taxon>Piroplasmida</taxon>
        <taxon>Babesiidae</taxon>
        <taxon>Babesia</taxon>
    </lineage>
</organism>
<evidence type="ECO:0000313" key="9">
    <source>
        <dbReference type="Proteomes" id="UP001195914"/>
    </source>
</evidence>
<keyword evidence="6 7" id="KW-0472">Membrane</keyword>
<reference evidence="8" key="2">
    <citation type="submission" date="2021-05" db="EMBL/GenBank/DDBJ databases">
        <authorList>
            <person name="Pain A."/>
        </authorList>
    </citation>
    <scope>NUCLEOTIDE SEQUENCE</scope>
    <source>
        <strain evidence="8">1802A</strain>
    </source>
</reference>
<keyword evidence="4 7" id="KW-0256">Endoplasmic reticulum</keyword>
<evidence type="ECO:0000313" key="8">
    <source>
        <dbReference type="EMBL" id="KAK1938509.1"/>
    </source>
</evidence>
<comment type="pathway">
    <text evidence="7">Protein modification; protein glycosylation.</text>
</comment>
<gene>
    <name evidence="8" type="ORF">X943_001854</name>
</gene>
<reference evidence="8" key="1">
    <citation type="journal article" date="2014" name="Nucleic Acids Res.">
        <title>The evolutionary dynamics of variant antigen genes in Babesia reveal a history of genomic innovation underlying host-parasite interaction.</title>
        <authorList>
            <person name="Jackson A.P."/>
            <person name="Otto T.D."/>
            <person name="Darby A."/>
            <person name="Ramaprasad A."/>
            <person name="Xia D."/>
            <person name="Echaide I.E."/>
            <person name="Farber M."/>
            <person name="Gahlot S."/>
            <person name="Gamble J."/>
            <person name="Gupta D."/>
            <person name="Gupta Y."/>
            <person name="Jackson L."/>
            <person name="Malandrin L."/>
            <person name="Malas T.B."/>
            <person name="Moussa E."/>
            <person name="Nair M."/>
            <person name="Reid A.J."/>
            <person name="Sanders M."/>
            <person name="Sharma J."/>
            <person name="Tracey A."/>
            <person name="Quail M.A."/>
            <person name="Weir W."/>
            <person name="Wastling J.M."/>
            <person name="Hall N."/>
            <person name="Willadsen P."/>
            <person name="Lingelbach K."/>
            <person name="Shiels B."/>
            <person name="Tait A."/>
            <person name="Berriman M."/>
            <person name="Allred D.R."/>
            <person name="Pain A."/>
        </authorList>
    </citation>
    <scope>NUCLEOTIDE SEQUENCE</scope>
    <source>
        <strain evidence="8">1802A</strain>
    </source>
</reference>
<comment type="subcellular location">
    <subcellularLocation>
        <location evidence="1 7">Endoplasmic reticulum membrane</location>
        <topology evidence="1 7">Multi-pass membrane protein</topology>
    </subcellularLocation>
</comment>
<dbReference type="Pfam" id="PF08285">
    <property type="entry name" value="DPM3"/>
    <property type="match status" value="1"/>
</dbReference>
<evidence type="ECO:0000256" key="7">
    <source>
        <dbReference type="RuleBase" id="RU365085"/>
    </source>
</evidence>
<feature type="transmembrane region" description="Helical" evidence="7">
    <location>
        <begin position="34"/>
        <end position="55"/>
    </location>
</feature>
<comment type="subunit">
    <text evidence="7">Component of the dolichol-phosphate mannose (DPM) synthase complex.</text>
</comment>
<proteinExistence type="inferred from homology"/>
<dbReference type="InterPro" id="IPR013174">
    <property type="entry name" value="DPM3"/>
</dbReference>
<comment type="caution">
    <text evidence="8">The sequence shown here is derived from an EMBL/GenBank/DDBJ whole genome shotgun (WGS) entry which is preliminary data.</text>
</comment>
<protein>
    <recommendedName>
        <fullName evidence="7">Dolichol-phosphate mannosyltransferase subunit 3</fullName>
    </recommendedName>
</protein>
<comment type="function">
    <text evidence="7">Stabilizer subunit of the dolichol-phosphate mannose (DPM) synthase complex; tethers catalytic subunit to the ER.</text>
</comment>
<feature type="transmembrane region" description="Helical" evidence="7">
    <location>
        <begin position="9"/>
        <end position="28"/>
    </location>
</feature>
<evidence type="ECO:0000256" key="4">
    <source>
        <dbReference type="ARBA" id="ARBA00022824"/>
    </source>
</evidence>
<keyword evidence="9" id="KW-1185">Reference proteome</keyword>
<name>A0AAD9GHF2_BABDI</name>
<keyword evidence="3 7" id="KW-0812">Transmembrane</keyword>
<evidence type="ECO:0000256" key="1">
    <source>
        <dbReference type="ARBA" id="ARBA00004477"/>
    </source>
</evidence>
<dbReference type="EMBL" id="JAHBMH010000024">
    <property type="protein sequence ID" value="KAK1938509.1"/>
    <property type="molecule type" value="Genomic_DNA"/>
</dbReference>
<evidence type="ECO:0000256" key="2">
    <source>
        <dbReference type="ARBA" id="ARBA00010430"/>
    </source>
</evidence>
<dbReference type="AlphaFoldDB" id="A0AAD9GHF2"/>
<sequence>MTRNVGKTCAFIVTIYAAVWVKLLFYPWTLPVKTFLALPFVLLAIVALYAAFTVIKGVITFNRSQNALDDLMKVKFSIRQIHTFQELKMAQVALKRAGFDFDKFKIPTQ</sequence>
<evidence type="ECO:0000256" key="5">
    <source>
        <dbReference type="ARBA" id="ARBA00022989"/>
    </source>
</evidence>
<evidence type="ECO:0000256" key="3">
    <source>
        <dbReference type="ARBA" id="ARBA00022692"/>
    </source>
</evidence>
<keyword evidence="5 7" id="KW-1133">Transmembrane helix</keyword>
<evidence type="ECO:0000256" key="6">
    <source>
        <dbReference type="ARBA" id="ARBA00023136"/>
    </source>
</evidence>
<accession>A0AAD9GHF2</accession>
<comment type="similarity">
    <text evidence="2 7">Belongs to the DPM3 family.</text>
</comment>